<dbReference type="AlphaFoldDB" id="A0AAD9IFT8"/>
<dbReference type="GO" id="GO:0005525">
    <property type="term" value="F:GTP binding"/>
    <property type="evidence" value="ECO:0007669"/>
    <property type="project" value="InterPro"/>
</dbReference>
<accession>A0AAD9IFT8</accession>
<keyword evidence="2" id="KW-1002">Plastid outer membrane</keyword>
<evidence type="ECO:0000256" key="4">
    <source>
        <dbReference type="ARBA" id="ARBA00023775"/>
    </source>
</evidence>
<keyword evidence="9" id="KW-1185">Reference proteome</keyword>
<feature type="compositionally biased region" description="Low complexity" evidence="5">
    <location>
        <begin position="159"/>
        <end position="191"/>
    </location>
</feature>
<feature type="region of interest" description="Disordered" evidence="5">
    <location>
        <begin position="374"/>
        <end position="397"/>
    </location>
</feature>
<comment type="caution">
    <text evidence="8">The sequence shown here is derived from an EMBL/GenBank/DDBJ whole genome shotgun (WGS) entry which is preliminary data.</text>
</comment>
<feature type="domain" description="Translocase of chloroplast 159/132 membrane anchor" evidence="7">
    <location>
        <begin position="649"/>
        <end position="944"/>
    </location>
</feature>
<feature type="region of interest" description="Disordered" evidence="5">
    <location>
        <begin position="47"/>
        <end position="98"/>
    </location>
</feature>
<gene>
    <name evidence="8" type="ORF">QBZ16_001601</name>
</gene>
<evidence type="ECO:0000259" key="6">
    <source>
        <dbReference type="Pfam" id="PF04548"/>
    </source>
</evidence>
<keyword evidence="2" id="KW-0934">Plastid</keyword>
<evidence type="ECO:0000256" key="1">
    <source>
        <dbReference type="ARBA" id="ARBA00022741"/>
    </source>
</evidence>
<protein>
    <submittedName>
        <fullName evidence="8">Uncharacterized protein</fullName>
    </submittedName>
</protein>
<feature type="compositionally biased region" description="Polar residues" evidence="5">
    <location>
        <begin position="383"/>
        <end position="397"/>
    </location>
</feature>
<dbReference type="SUPFAM" id="SSF52540">
    <property type="entry name" value="P-loop containing nucleoside triphosphate hydrolases"/>
    <property type="match status" value="1"/>
</dbReference>
<feature type="domain" description="AIG1-type G" evidence="6">
    <location>
        <begin position="356"/>
        <end position="482"/>
    </location>
</feature>
<sequence>MPGPEVDYEYHPAQSGSVVSSASPINVKLRFAGDSSVGVSIEVANEATSKPADEAQFAQTEADSASHSRAEEAAAVEEAEEEEEVAENLEGVPDSTPCPIDVGAILRKVVEEAAPRASAAAKRPVGLGLGLSGGLKPLPSRSAPEPRPREPAIVKEPAESAPSHPAPARQENGHAGAPKGLGLALPGKSGAQASRADSESPVAAASPQWPPNGKVTAQVSPTDVISEALRSAQEGESAKAPTPARPIVDPDVAARMAAVREAELAAAAAAAADPKLQKLRASVHGFRVTMHRVAARLGVAPRAAVLQQALYRLSMAERLQLPRSAVGDSAALEDAAEAEAAKLEADGAPFDFEASVLVIGLRGVGKSATIRTLLGEGGGEGTQETNPQPSPYAPTSSVRVERGCVKGLRLSFIDTPGLEPSAAAGGANAATVRAIKRVWDRQRPDVILYVDRLDASRRDLGEVHALRALGDALGAEAWYSTMLCSRQQQLLQLVRAVAGDSRMMNPVVMADNGPACPRTPDGEPILPPGGAAWRRQLLMLVATTRVLNAASRLLKPERSAAARGAARSGAGAQLYGGGARSMKVPPMGWLLAKLVEFRSPRKYPDDEREILRDDEIKALAPGERARELRRRRAFLKQKADEARGDADAVPILAPEPALGPSFDPEVTGHRYRVLENPRAVLARPVVGETGVDHEDGIDSVQVEKSTVLRPRRQHLGGLPLLAWTQLAKDKNGLTFQGEADATAHHTAAWLTAASLNAQSLQRDVLYTLRVDSRLRARGKRQKLALGLLGSKLGEEFSLPFKPGNAAVGFKLDERLRLSDAVKVRAAIGRLFVKMGSAYEPGTALAADVKLRGRDESRLLLGGSAQWQGRDPRQKRQSLVIGGNVSAETRLPRFDGSYFKSDTMVSANCQYTTRGQGNVVVRLSSHDTPQIALLMIVPVARAVWERVRLGLLGGGEAAPEEHGEEAYGY</sequence>
<dbReference type="Proteomes" id="UP001255856">
    <property type="component" value="Unassembled WGS sequence"/>
</dbReference>
<evidence type="ECO:0000256" key="5">
    <source>
        <dbReference type="SAM" id="MobiDB-lite"/>
    </source>
</evidence>
<keyword evidence="2" id="KW-0472">Membrane</keyword>
<feature type="compositionally biased region" description="Basic and acidic residues" evidence="5">
    <location>
        <begin position="144"/>
        <end position="158"/>
    </location>
</feature>
<dbReference type="Pfam" id="PF11886">
    <property type="entry name" value="TOC159_MAD"/>
    <property type="match status" value="1"/>
</dbReference>
<dbReference type="InterPro" id="IPR027417">
    <property type="entry name" value="P-loop_NTPase"/>
</dbReference>
<evidence type="ECO:0000313" key="8">
    <source>
        <dbReference type="EMBL" id="KAK2075860.1"/>
    </source>
</evidence>
<dbReference type="Gene3D" id="3.40.50.300">
    <property type="entry name" value="P-loop containing nucleotide triphosphate hydrolases"/>
    <property type="match status" value="1"/>
</dbReference>
<evidence type="ECO:0000313" key="9">
    <source>
        <dbReference type="Proteomes" id="UP001255856"/>
    </source>
</evidence>
<evidence type="ECO:0000256" key="2">
    <source>
        <dbReference type="ARBA" id="ARBA00022805"/>
    </source>
</evidence>
<dbReference type="InterPro" id="IPR024283">
    <property type="entry name" value="TOC159_MAD"/>
</dbReference>
<dbReference type="EMBL" id="JASFZW010000013">
    <property type="protein sequence ID" value="KAK2075860.1"/>
    <property type="molecule type" value="Genomic_DNA"/>
</dbReference>
<organism evidence="8 9">
    <name type="scientific">Prototheca wickerhamii</name>
    <dbReference type="NCBI Taxonomy" id="3111"/>
    <lineage>
        <taxon>Eukaryota</taxon>
        <taxon>Viridiplantae</taxon>
        <taxon>Chlorophyta</taxon>
        <taxon>core chlorophytes</taxon>
        <taxon>Trebouxiophyceae</taxon>
        <taxon>Chlorellales</taxon>
        <taxon>Chlorellaceae</taxon>
        <taxon>Prototheca</taxon>
    </lineage>
</organism>
<feature type="region of interest" description="Disordered" evidence="5">
    <location>
        <begin position="113"/>
        <end position="217"/>
    </location>
</feature>
<feature type="compositionally biased region" description="Low complexity" evidence="5">
    <location>
        <begin position="134"/>
        <end position="143"/>
    </location>
</feature>
<comment type="subcellular location">
    <subcellularLocation>
        <location evidence="3">Plastid</location>
        <location evidence="3">Chloroplast outer membrane</location>
        <topology evidence="3">Single-pass membrane protein</topology>
    </subcellularLocation>
</comment>
<evidence type="ECO:0000256" key="3">
    <source>
        <dbReference type="ARBA" id="ARBA00023766"/>
    </source>
</evidence>
<evidence type="ECO:0000259" key="7">
    <source>
        <dbReference type="Pfam" id="PF11886"/>
    </source>
</evidence>
<feature type="compositionally biased region" description="Acidic residues" evidence="5">
    <location>
        <begin position="74"/>
        <end position="87"/>
    </location>
</feature>
<proteinExistence type="inferred from homology"/>
<comment type="similarity">
    <text evidence="4">Belongs to the TRAFAC class TrmE-Era-EngA-EngB-Septin-like GTPase superfamily. AIG1/Toc34/Toc159-like paraseptin GTPase family. TOC159 subfamily.</text>
</comment>
<name>A0AAD9IFT8_PROWI</name>
<reference evidence="8" key="1">
    <citation type="submission" date="2021-01" db="EMBL/GenBank/DDBJ databases">
        <authorList>
            <person name="Eckstrom K.M.E."/>
        </authorList>
    </citation>
    <scope>NUCLEOTIDE SEQUENCE</scope>
    <source>
        <strain evidence="8">UVCC 0001</strain>
    </source>
</reference>
<dbReference type="Pfam" id="PF04548">
    <property type="entry name" value="AIG1"/>
    <property type="match status" value="1"/>
</dbReference>
<dbReference type="GO" id="GO:0009707">
    <property type="term" value="C:chloroplast outer membrane"/>
    <property type="evidence" value="ECO:0007669"/>
    <property type="project" value="UniProtKB-SubCell"/>
</dbReference>
<keyword evidence="1" id="KW-0547">Nucleotide-binding</keyword>
<dbReference type="InterPro" id="IPR006703">
    <property type="entry name" value="G_AIG1"/>
</dbReference>
<feature type="compositionally biased region" description="Low complexity" evidence="5">
    <location>
        <begin position="115"/>
        <end position="126"/>
    </location>
</feature>